<reference evidence="2 3" key="1">
    <citation type="submission" date="2020-06" db="EMBL/GenBank/DDBJ databases">
        <title>Transcriptomic and genomic resources for Thalictrum thalictroides and T. hernandezii: Facilitating candidate gene discovery in an emerging model plant lineage.</title>
        <authorList>
            <person name="Arias T."/>
            <person name="Riano-Pachon D.M."/>
            <person name="Di Stilio V.S."/>
        </authorList>
    </citation>
    <scope>NUCLEOTIDE SEQUENCE [LARGE SCALE GENOMIC DNA]</scope>
    <source>
        <strain evidence="3">cv. WT478/WT964</strain>
        <tissue evidence="2">Leaves</tissue>
    </source>
</reference>
<dbReference type="Proteomes" id="UP000554482">
    <property type="component" value="Unassembled WGS sequence"/>
</dbReference>
<feature type="non-terminal residue" evidence="2">
    <location>
        <position position="1"/>
    </location>
</feature>
<dbReference type="PROSITE" id="PS50821">
    <property type="entry name" value="PAZ"/>
    <property type="match status" value="1"/>
</dbReference>
<feature type="domain" description="PAZ" evidence="1">
    <location>
        <begin position="1"/>
        <end position="53"/>
    </location>
</feature>
<protein>
    <submittedName>
        <fullName evidence="2">Endoribonuclease dicer-like protein</fullName>
    </submittedName>
</protein>
<dbReference type="AlphaFoldDB" id="A0A7J6V2A2"/>
<dbReference type="InterPro" id="IPR003100">
    <property type="entry name" value="PAZ_dom"/>
</dbReference>
<sequence length="98" mass="11102">HGILLHYPGQHMLRLKQSHNPHNLLSKPKKDCVATEKPRAHVYMPPELLVPVEVPIGVLKSFYLLPSLMHRLESLMLAIQLREEISCGLDNCSRSSSL</sequence>
<comment type="caution">
    <text evidence="2">The sequence shown here is derived from an EMBL/GenBank/DDBJ whole genome shotgun (WGS) entry which is preliminary data.</text>
</comment>
<dbReference type="EMBL" id="JABWDY010039405">
    <property type="protein sequence ID" value="KAF5178931.1"/>
    <property type="molecule type" value="Genomic_DNA"/>
</dbReference>
<evidence type="ECO:0000313" key="3">
    <source>
        <dbReference type="Proteomes" id="UP000554482"/>
    </source>
</evidence>
<proteinExistence type="predicted"/>
<name>A0A7J6V2A2_THATH</name>
<evidence type="ECO:0000313" key="2">
    <source>
        <dbReference type="EMBL" id="KAF5178931.1"/>
    </source>
</evidence>
<evidence type="ECO:0000259" key="1">
    <source>
        <dbReference type="PROSITE" id="PS50821"/>
    </source>
</evidence>
<organism evidence="2 3">
    <name type="scientific">Thalictrum thalictroides</name>
    <name type="common">Rue-anemone</name>
    <name type="synonym">Anemone thalictroides</name>
    <dbReference type="NCBI Taxonomy" id="46969"/>
    <lineage>
        <taxon>Eukaryota</taxon>
        <taxon>Viridiplantae</taxon>
        <taxon>Streptophyta</taxon>
        <taxon>Embryophyta</taxon>
        <taxon>Tracheophyta</taxon>
        <taxon>Spermatophyta</taxon>
        <taxon>Magnoliopsida</taxon>
        <taxon>Ranunculales</taxon>
        <taxon>Ranunculaceae</taxon>
        <taxon>Thalictroideae</taxon>
        <taxon>Thalictrum</taxon>
    </lineage>
</organism>
<accession>A0A7J6V2A2</accession>
<keyword evidence="3" id="KW-1185">Reference proteome</keyword>
<dbReference type="OrthoDB" id="10575204at2759"/>
<gene>
    <name evidence="2" type="ORF">FRX31_031482</name>
</gene>
<dbReference type="GO" id="GO:0003723">
    <property type="term" value="F:RNA binding"/>
    <property type="evidence" value="ECO:0007669"/>
    <property type="project" value="InterPro"/>
</dbReference>
<feature type="non-terminal residue" evidence="2">
    <location>
        <position position="98"/>
    </location>
</feature>